<dbReference type="InParanoid" id="A0A7N2LSV4"/>
<dbReference type="SUPFAM" id="SSF74788">
    <property type="entry name" value="Cullin repeat-like"/>
    <property type="match status" value="1"/>
</dbReference>
<dbReference type="Proteomes" id="UP000594261">
    <property type="component" value="Chromosome 5"/>
</dbReference>
<keyword evidence="6" id="KW-1185">Reference proteome</keyword>
<dbReference type="InterPro" id="IPR004140">
    <property type="entry name" value="Exo70"/>
</dbReference>
<proteinExistence type="inferred from homology"/>
<keyword evidence="3" id="KW-0268">Exocytosis</keyword>
<dbReference type="GO" id="GO:0005546">
    <property type="term" value="F:phosphatidylinositol-4,5-bisphosphate binding"/>
    <property type="evidence" value="ECO:0007669"/>
    <property type="project" value="InterPro"/>
</dbReference>
<dbReference type="Pfam" id="PF03081">
    <property type="entry name" value="Exo70_C"/>
    <property type="match status" value="1"/>
</dbReference>
<dbReference type="PANTHER" id="PTHR12542:SF85">
    <property type="entry name" value="EXOCYST SUBUNIT EXO70 FAMILY PROTEIN"/>
    <property type="match status" value="1"/>
</dbReference>
<dbReference type="GO" id="GO:0006887">
    <property type="term" value="P:exocytosis"/>
    <property type="evidence" value="ECO:0007669"/>
    <property type="project" value="UniProtKB-KW"/>
</dbReference>
<dbReference type="EMBL" id="LRBV02000005">
    <property type="status" value="NOT_ANNOTATED_CDS"/>
    <property type="molecule type" value="Genomic_DNA"/>
</dbReference>
<dbReference type="Gene3D" id="1.20.1280.170">
    <property type="entry name" value="Exocyst complex component Exo70"/>
    <property type="match status" value="1"/>
</dbReference>
<comment type="similarity">
    <text evidence="1 3">Belongs to the EXO70 family.</text>
</comment>
<keyword evidence="3" id="KW-0653">Protein transport</keyword>
<sequence length="83" mass="9681">MQNQIRDLVERIVNGACTKLGDMMEDSWLTAHEQYRDFYAALYLRKSWERLLAPLSEKGLTSLSGEQLVERLKSFNEAFDESH</sequence>
<dbReference type="PANTHER" id="PTHR12542">
    <property type="entry name" value="EXOCYST COMPLEX PROTEIN EXO70"/>
    <property type="match status" value="1"/>
</dbReference>
<evidence type="ECO:0000256" key="3">
    <source>
        <dbReference type="RuleBase" id="RU365026"/>
    </source>
</evidence>
<feature type="domain" description="Exocyst complex subunit Exo70 C-terminal" evidence="4">
    <location>
        <begin position="9"/>
        <end position="82"/>
    </location>
</feature>
<evidence type="ECO:0000259" key="4">
    <source>
        <dbReference type="Pfam" id="PF03081"/>
    </source>
</evidence>
<dbReference type="AlphaFoldDB" id="A0A7N2LSV4"/>
<comment type="function">
    <text evidence="3">Component of the exocyst complex.</text>
</comment>
<dbReference type="Gramene" id="QL05p083094:mrna">
    <property type="protein sequence ID" value="QL05p083094:mrna"/>
    <property type="gene ID" value="QL05p083094"/>
</dbReference>
<dbReference type="InterPro" id="IPR046364">
    <property type="entry name" value="Exo70_C"/>
</dbReference>
<reference evidence="5 6" key="1">
    <citation type="journal article" date="2016" name="G3 (Bethesda)">
        <title>First Draft Assembly and Annotation of the Genome of a California Endemic Oak Quercus lobata Nee (Fagaceae).</title>
        <authorList>
            <person name="Sork V.L."/>
            <person name="Fitz-Gibbon S.T."/>
            <person name="Puiu D."/>
            <person name="Crepeau M."/>
            <person name="Gugger P.F."/>
            <person name="Sherman R."/>
            <person name="Stevens K."/>
            <person name="Langley C.H."/>
            <person name="Pellegrini M."/>
            <person name="Salzberg S.L."/>
        </authorList>
    </citation>
    <scope>NUCLEOTIDE SEQUENCE [LARGE SCALE GENOMIC DNA]</scope>
    <source>
        <strain evidence="5 6">cv. SW786</strain>
    </source>
</reference>
<evidence type="ECO:0000256" key="1">
    <source>
        <dbReference type="ARBA" id="ARBA00006756"/>
    </source>
</evidence>
<dbReference type="GO" id="GO:0000145">
    <property type="term" value="C:exocyst"/>
    <property type="evidence" value="ECO:0007669"/>
    <property type="project" value="InterPro"/>
</dbReference>
<protein>
    <recommendedName>
        <fullName evidence="3">Exocyst subunit Exo70 family protein</fullName>
    </recommendedName>
</protein>
<dbReference type="EnsemblPlants" id="QL05p083094:mrna">
    <property type="protein sequence ID" value="QL05p083094:mrna"/>
    <property type="gene ID" value="QL05p083094"/>
</dbReference>
<evidence type="ECO:0000256" key="2">
    <source>
        <dbReference type="ARBA" id="ARBA00022448"/>
    </source>
</evidence>
<dbReference type="GO" id="GO:0015031">
    <property type="term" value="P:protein transport"/>
    <property type="evidence" value="ECO:0007669"/>
    <property type="project" value="UniProtKB-KW"/>
</dbReference>
<organism evidence="5 6">
    <name type="scientific">Quercus lobata</name>
    <name type="common">Valley oak</name>
    <dbReference type="NCBI Taxonomy" id="97700"/>
    <lineage>
        <taxon>Eukaryota</taxon>
        <taxon>Viridiplantae</taxon>
        <taxon>Streptophyta</taxon>
        <taxon>Embryophyta</taxon>
        <taxon>Tracheophyta</taxon>
        <taxon>Spermatophyta</taxon>
        <taxon>Magnoliopsida</taxon>
        <taxon>eudicotyledons</taxon>
        <taxon>Gunneridae</taxon>
        <taxon>Pentapetalae</taxon>
        <taxon>rosids</taxon>
        <taxon>fabids</taxon>
        <taxon>Fagales</taxon>
        <taxon>Fagaceae</taxon>
        <taxon>Quercus</taxon>
    </lineage>
</organism>
<evidence type="ECO:0000313" key="5">
    <source>
        <dbReference type="EnsemblPlants" id="QL05p083094:mrna"/>
    </source>
</evidence>
<accession>A0A7N2LSV4</accession>
<reference evidence="5" key="2">
    <citation type="submission" date="2021-01" db="UniProtKB">
        <authorList>
            <consortium name="EnsemblPlants"/>
        </authorList>
    </citation>
    <scope>IDENTIFICATION</scope>
</reference>
<dbReference type="InterPro" id="IPR016159">
    <property type="entry name" value="Cullin_repeat-like_dom_sf"/>
</dbReference>
<name>A0A7N2LSV4_QUELO</name>
<keyword evidence="2 3" id="KW-0813">Transport</keyword>
<evidence type="ECO:0000313" key="6">
    <source>
        <dbReference type="Proteomes" id="UP000594261"/>
    </source>
</evidence>